<keyword evidence="6" id="KW-0375">Hydrogen ion transport</keyword>
<organism evidence="14 15">
    <name type="scientific">Monilinia laxa</name>
    <name type="common">Brown rot fungus</name>
    <name type="synonym">Sclerotinia laxa</name>
    <dbReference type="NCBI Taxonomy" id="61186"/>
    <lineage>
        <taxon>Eukaryota</taxon>
        <taxon>Fungi</taxon>
        <taxon>Dikarya</taxon>
        <taxon>Ascomycota</taxon>
        <taxon>Pezizomycotina</taxon>
        <taxon>Leotiomycetes</taxon>
        <taxon>Helotiales</taxon>
        <taxon>Sclerotiniaceae</taxon>
        <taxon>Monilinia</taxon>
    </lineage>
</organism>
<evidence type="ECO:0000256" key="10">
    <source>
        <dbReference type="ARBA" id="ARBA00030317"/>
    </source>
</evidence>
<comment type="function">
    <text evidence="12">Subunit of the V1 complex of vacuolar(H+)-ATPase (V-ATPase), a multisubunit enzyme composed of a peripheral complex (V1) that hydrolyzes ATP and a membrane integral complex (V0) that translocates protons. V-ATPase is responsible for acidifying and maintaining the pH of intracellular compartments.</text>
</comment>
<dbReference type="GO" id="GO:0046961">
    <property type="term" value="F:proton-transporting ATPase activity, rotational mechanism"/>
    <property type="evidence" value="ECO:0007669"/>
    <property type="project" value="InterPro"/>
</dbReference>
<evidence type="ECO:0000256" key="2">
    <source>
        <dbReference type="ARBA" id="ARBA00013354"/>
    </source>
</evidence>
<evidence type="ECO:0000256" key="1">
    <source>
        <dbReference type="ARBA" id="ARBA00005850"/>
    </source>
</evidence>
<dbReference type="PANTHER" id="PTHR11671">
    <property type="entry name" value="V-TYPE ATP SYNTHASE SUBUNIT D"/>
    <property type="match status" value="1"/>
</dbReference>
<dbReference type="Proteomes" id="UP000326757">
    <property type="component" value="Unassembled WGS sequence"/>
</dbReference>
<evidence type="ECO:0000256" key="6">
    <source>
        <dbReference type="ARBA" id="ARBA00022781"/>
    </source>
</evidence>
<evidence type="ECO:0000256" key="12">
    <source>
        <dbReference type="ARBA" id="ARBA00046254"/>
    </source>
</evidence>
<comment type="similarity">
    <text evidence="1">Belongs to the V-ATPase D subunit family.</text>
</comment>
<evidence type="ECO:0000256" key="4">
    <source>
        <dbReference type="ARBA" id="ARBA00022448"/>
    </source>
</evidence>
<name>A0A5N6K6F4_MONLA</name>
<proteinExistence type="inferred from homology"/>
<evidence type="ECO:0000256" key="7">
    <source>
        <dbReference type="ARBA" id="ARBA00023065"/>
    </source>
</evidence>
<dbReference type="EMBL" id="VIGI01000007">
    <property type="protein sequence ID" value="KAB8298153.1"/>
    <property type="molecule type" value="Genomic_DNA"/>
</dbReference>
<keyword evidence="15" id="KW-1185">Reference proteome</keyword>
<evidence type="ECO:0000256" key="9">
    <source>
        <dbReference type="ARBA" id="ARBA00029427"/>
    </source>
</evidence>
<evidence type="ECO:0000313" key="14">
    <source>
        <dbReference type="EMBL" id="KAB8298153.1"/>
    </source>
</evidence>
<keyword evidence="4" id="KW-0813">Transport</keyword>
<evidence type="ECO:0000256" key="11">
    <source>
        <dbReference type="ARBA" id="ARBA00030340"/>
    </source>
</evidence>
<comment type="caution">
    <text evidence="14">The sequence shown here is derived from an EMBL/GenBank/DDBJ whole genome shotgun (WGS) entry which is preliminary data.</text>
</comment>
<gene>
    <name evidence="14" type="ORF">EYC80_001907</name>
</gene>
<dbReference type="Pfam" id="PF01813">
    <property type="entry name" value="ATP-synt_D"/>
    <property type="match status" value="1"/>
</dbReference>
<keyword evidence="5" id="KW-0926">Vacuole</keyword>
<feature type="compositionally biased region" description="Acidic residues" evidence="13">
    <location>
        <begin position="311"/>
        <end position="321"/>
    </location>
</feature>
<dbReference type="Gene3D" id="1.10.287.3240">
    <property type="match status" value="1"/>
</dbReference>
<keyword evidence="8" id="KW-0472">Membrane</keyword>
<dbReference type="OrthoDB" id="7676488at2759"/>
<evidence type="ECO:0000256" key="8">
    <source>
        <dbReference type="ARBA" id="ARBA00023136"/>
    </source>
</evidence>
<protein>
    <recommendedName>
        <fullName evidence="3">V-type proton ATPase subunit D</fullName>
    </recommendedName>
    <alternativeName>
        <fullName evidence="2">V-type proton ATPase subunit d</fullName>
    </alternativeName>
    <alternativeName>
        <fullName evidence="10 11">Vacuolar proton pump subunit D</fullName>
    </alternativeName>
</protein>
<dbReference type="GO" id="GO:0007035">
    <property type="term" value="P:vacuolar acidification"/>
    <property type="evidence" value="ECO:0007669"/>
    <property type="project" value="UniProtKB-ARBA"/>
</dbReference>
<evidence type="ECO:0000256" key="5">
    <source>
        <dbReference type="ARBA" id="ARBA00022554"/>
    </source>
</evidence>
<accession>A0A5N6K6F4</accession>
<reference evidence="14 15" key="1">
    <citation type="submission" date="2019-06" db="EMBL/GenBank/DDBJ databases">
        <title>Genome Sequence of the Brown Rot Fungal Pathogen Monilinia laxa.</title>
        <authorList>
            <person name="De Miccolis Angelini R.M."/>
            <person name="Landi L."/>
            <person name="Abate D."/>
            <person name="Pollastro S."/>
            <person name="Romanazzi G."/>
            <person name="Faretra F."/>
        </authorList>
    </citation>
    <scope>NUCLEOTIDE SEQUENCE [LARGE SCALE GENOMIC DNA]</scope>
    <source>
        <strain evidence="14 15">Mlax316</strain>
    </source>
</reference>
<dbReference type="InterPro" id="IPR002699">
    <property type="entry name" value="V_ATPase_D"/>
</dbReference>
<comment type="subcellular location">
    <subcellularLocation>
        <location evidence="9">Vacuole membrane</location>
        <topology evidence="9">Peripheral membrane protein</topology>
        <orientation evidence="9">Cytoplasmic side</orientation>
    </subcellularLocation>
</comment>
<dbReference type="GO" id="GO:0016471">
    <property type="term" value="C:vacuolar proton-transporting V-type ATPase complex"/>
    <property type="evidence" value="ECO:0007669"/>
    <property type="project" value="UniProtKB-ARBA"/>
</dbReference>
<keyword evidence="7" id="KW-0406">Ion transport</keyword>
<evidence type="ECO:0000313" key="15">
    <source>
        <dbReference type="Proteomes" id="UP000326757"/>
    </source>
</evidence>
<feature type="compositionally biased region" description="Basic and acidic residues" evidence="13">
    <location>
        <begin position="272"/>
        <end position="304"/>
    </location>
</feature>
<dbReference type="FunFam" id="1.10.287.3240:FF:000002">
    <property type="entry name" value="Vacuolar atp synthase subunit d"/>
    <property type="match status" value="1"/>
</dbReference>
<dbReference type="NCBIfam" id="TIGR00309">
    <property type="entry name" value="V_ATPase_subD"/>
    <property type="match status" value="1"/>
</dbReference>
<evidence type="ECO:0000256" key="3">
    <source>
        <dbReference type="ARBA" id="ARBA00013417"/>
    </source>
</evidence>
<dbReference type="AlphaFoldDB" id="A0A5N6K6F4"/>
<sequence length="321" mass="35895">MRSAKLTPSRAWTLALGSNNIELKWAESLINNQQSTSYQPPLSTPTLYTLERKAAKMSGAGNREAVFPTRQSLGLMKSKLKGAQTGHDLLKRKSEALTKRFREITRRIDEAKRKMGRVMQIAAFSLAEVTYAVGGDIGYQVQESAKSARFRVRTKQENVSGVFLPAFESYTTEGNNDFGLTGLGKGGQQVQRCRETYARAVETLVELASLQTAFVILDEVIKVVNRRVNAMSDSLPYYPYPSTENTIKYINSELDELDREEFFRLKKVQNKKQRDTAAQDAEMKAKKEAAAEKDKANGSDKENSTHTGDILGDEEDADVIF</sequence>
<evidence type="ECO:0000256" key="13">
    <source>
        <dbReference type="SAM" id="MobiDB-lite"/>
    </source>
</evidence>
<feature type="region of interest" description="Disordered" evidence="13">
    <location>
        <begin position="270"/>
        <end position="321"/>
    </location>
</feature>